<dbReference type="EMBL" id="EQ974075">
    <property type="protein sequence ID" value="EEF34332.1"/>
    <property type="molecule type" value="Genomic_DNA"/>
</dbReference>
<dbReference type="Gene3D" id="1.10.110.10">
    <property type="entry name" value="Plant lipid-transfer and hydrophobic proteins"/>
    <property type="match status" value="1"/>
</dbReference>
<organism evidence="5 6">
    <name type="scientific">Ricinus communis</name>
    <name type="common">Castor bean</name>
    <dbReference type="NCBI Taxonomy" id="3988"/>
    <lineage>
        <taxon>Eukaryota</taxon>
        <taxon>Viridiplantae</taxon>
        <taxon>Streptophyta</taxon>
        <taxon>Embryophyta</taxon>
        <taxon>Tracheophyta</taxon>
        <taxon>Spermatophyta</taxon>
        <taxon>Magnoliopsida</taxon>
        <taxon>eudicotyledons</taxon>
        <taxon>Gunneridae</taxon>
        <taxon>Pentapetalae</taxon>
        <taxon>rosids</taxon>
        <taxon>fabids</taxon>
        <taxon>Malpighiales</taxon>
        <taxon>Euphorbiaceae</taxon>
        <taxon>Acalyphoideae</taxon>
        <taxon>Acalypheae</taxon>
        <taxon>Ricinus</taxon>
    </lineage>
</organism>
<accession>B9SQ13</accession>
<evidence type="ECO:0000256" key="2">
    <source>
        <dbReference type="ARBA" id="ARBA00023121"/>
    </source>
</evidence>
<dbReference type="PANTHER" id="PTHR33214:SF44">
    <property type="entry name" value="NON-SPECIFIC LIPID TRANSFER PROTEIN GPI-ANCHORED 33"/>
    <property type="match status" value="1"/>
</dbReference>
<evidence type="ECO:0000256" key="1">
    <source>
        <dbReference type="ARBA" id="ARBA00022448"/>
    </source>
</evidence>
<dbReference type="SUPFAM" id="SSF47699">
    <property type="entry name" value="Bifunctional inhibitor/lipid-transfer protein/seed storage 2S albumin"/>
    <property type="match status" value="1"/>
</dbReference>
<evidence type="ECO:0000259" key="4">
    <source>
        <dbReference type="Pfam" id="PF00234"/>
    </source>
</evidence>
<dbReference type="Proteomes" id="UP000008311">
    <property type="component" value="Unassembled WGS sequence"/>
</dbReference>
<keyword evidence="3" id="KW-0732">Signal</keyword>
<sequence length="95" mass="10584">MMKQKAALLVVMLSIAAETTQAMVCSPTYSVSSCQSALTMTVLPSSLCCRKTMEERQCFCQYIRDPNLKQFYSNIVVRRNANACGLPFPVCGYQI</sequence>
<feature type="signal peptide" evidence="3">
    <location>
        <begin position="1"/>
        <end position="22"/>
    </location>
</feature>
<evidence type="ECO:0000256" key="3">
    <source>
        <dbReference type="SAM" id="SignalP"/>
    </source>
</evidence>
<dbReference type="STRING" id="3988.B9SQ13"/>
<dbReference type="InterPro" id="IPR036312">
    <property type="entry name" value="Bifun_inhib/LTP/seed_sf"/>
</dbReference>
<dbReference type="AlphaFoldDB" id="B9SQ13"/>
<dbReference type="PROSITE" id="PS51257">
    <property type="entry name" value="PROKAR_LIPOPROTEIN"/>
    <property type="match status" value="1"/>
</dbReference>
<keyword evidence="1" id="KW-0813">Transport</keyword>
<evidence type="ECO:0000313" key="6">
    <source>
        <dbReference type="Proteomes" id="UP000008311"/>
    </source>
</evidence>
<dbReference type="Pfam" id="PF00234">
    <property type="entry name" value="Tryp_alpha_amyl"/>
    <property type="match status" value="1"/>
</dbReference>
<dbReference type="PANTHER" id="PTHR33214">
    <property type="entry name" value="BIFUNCTIONAL INHIBITOR/LIPID-TRANSFER PROTEIN/SEED STORAGE 2S ALBUMIN SUPERFAMILY PROTEIN"/>
    <property type="match status" value="1"/>
</dbReference>
<keyword evidence="6" id="KW-1185">Reference proteome</keyword>
<feature type="chain" id="PRO_5002891985" evidence="3">
    <location>
        <begin position="23"/>
        <end position="95"/>
    </location>
</feature>
<gene>
    <name evidence="5" type="ORF">RCOM_0469180</name>
</gene>
<evidence type="ECO:0000313" key="5">
    <source>
        <dbReference type="EMBL" id="EEF34332.1"/>
    </source>
</evidence>
<dbReference type="InterPro" id="IPR033872">
    <property type="entry name" value="nsLTP2"/>
</dbReference>
<feature type="domain" description="Bifunctional inhibitor/plant lipid transfer protein/seed storage helical" evidence="4">
    <location>
        <begin position="31"/>
        <end position="91"/>
    </location>
</feature>
<dbReference type="GO" id="GO:0006869">
    <property type="term" value="P:lipid transport"/>
    <property type="evidence" value="ECO:0007669"/>
    <property type="project" value="InterPro"/>
</dbReference>
<protein>
    <submittedName>
        <fullName evidence="5">Lipid binding protein, putative</fullName>
    </submittedName>
</protein>
<reference evidence="6" key="1">
    <citation type="journal article" date="2010" name="Nat. Biotechnol.">
        <title>Draft genome sequence of the oilseed species Ricinus communis.</title>
        <authorList>
            <person name="Chan A.P."/>
            <person name="Crabtree J."/>
            <person name="Zhao Q."/>
            <person name="Lorenzi H."/>
            <person name="Orvis J."/>
            <person name="Puiu D."/>
            <person name="Melake-Berhan A."/>
            <person name="Jones K.M."/>
            <person name="Redman J."/>
            <person name="Chen G."/>
            <person name="Cahoon E.B."/>
            <person name="Gedil M."/>
            <person name="Stanke M."/>
            <person name="Haas B.J."/>
            <person name="Wortman J.R."/>
            <person name="Fraser-Liggett C.M."/>
            <person name="Ravel J."/>
            <person name="Rabinowicz P.D."/>
        </authorList>
    </citation>
    <scope>NUCLEOTIDE SEQUENCE [LARGE SCALE GENOMIC DNA]</scope>
    <source>
        <strain evidence="6">cv. Hale</strain>
    </source>
</reference>
<dbReference type="GO" id="GO:0008289">
    <property type="term" value="F:lipid binding"/>
    <property type="evidence" value="ECO:0007669"/>
    <property type="project" value="UniProtKB-KW"/>
</dbReference>
<dbReference type="InParanoid" id="B9SQ13"/>
<proteinExistence type="predicted"/>
<name>B9SQ13_RICCO</name>
<dbReference type="InterPro" id="IPR016140">
    <property type="entry name" value="Bifunc_inhib/LTP/seed_store"/>
</dbReference>
<keyword evidence="2" id="KW-0446">Lipid-binding</keyword>